<name>A0A0X8X8S9_HALHR</name>
<dbReference type="InterPro" id="IPR036765">
    <property type="entry name" value="ZipA_FtsZ-bd_C_sf"/>
</dbReference>
<evidence type="ECO:0000256" key="4">
    <source>
        <dbReference type="ARBA" id="ARBA00022692"/>
    </source>
</evidence>
<dbReference type="GO" id="GO:0032153">
    <property type="term" value="C:cell division site"/>
    <property type="evidence" value="ECO:0007669"/>
    <property type="project" value="UniProtKB-UniRule"/>
</dbReference>
<feature type="compositionally biased region" description="Basic and acidic residues" evidence="10">
    <location>
        <begin position="104"/>
        <end position="113"/>
    </location>
</feature>
<comment type="function">
    <text evidence="8 9">Essential cell division protein that stabilizes the FtsZ protofilaments by cross-linking them and that serves as a cytoplasmic membrane anchor for the Z ring. Also required for the recruitment to the septal ring of downstream cell division proteins.</text>
</comment>
<evidence type="ECO:0000256" key="9">
    <source>
        <dbReference type="RuleBase" id="RU003612"/>
    </source>
</evidence>
<evidence type="ECO:0000256" key="7">
    <source>
        <dbReference type="ARBA" id="ARBA00023306"/>
    </source>
</evidence>
<dbReference type="AlphaFoldDB" id="A0A0X8X8S9"/>
<evidence type="ECO:0000259" key="11">
    <source>
        <dbReference type="SMART" id="SM00771"/>
    </source>
</evidence>
<keyword evidence="2 8" id="KW-0997">Cell inner membrane</keyword>
<evidence type="ECO:0000256" key="2">
    <source>
        <dbReference type="ARBA" id="ARBA00022519"/>
    </source>
</evidence>
<keyword evidence="4 8" id="KW-0812">Transmembrane</keyword>
<evidence type="ECO:0000256" key="3">
    <source>
        <dbReference type="ARBA" id="ARBA00022618"/>
    </source>
</evidence>
<evidence type="ECO:0000313" key="13">
    <source>
        <dbReference type="Proteomes" id="UP000218890"/>
    </source>
</evidence>
<sequence>MDPLRWTILGIGLLVLVAIYLVGRWREKRRRARESGSGSQGDPSSSSSKEGLKTKSSRWFAGGSPEQNKDKVFIDDLDAPYDHPPAPNYDTPFIDEDALQSIDDLLREDEQERGGSGVYADIERHQPASGSGRNQAGTDAHKRSVAGSAAEPTAQPSSGSSTVADTGVGPEGPWWQEDEPREDVQSAAPAASKPAPAESDKSQPARKGSDQKGSGQKGSGQKRPDQKQTDTAATELEQPQSAQTRAAPKDPKQPEANQSVSSQQAAASDVSDRQGVARGSASADEPVSPDSADRPVSAAEGGGQSHQEQRSEPPPLKLSPASQVEMNAYRTGSVPEAEKVVVVYVGAREGQRFNGPDIAAALESVRMVPGEHRIWHRRGRSEIGQFTIFSVASMVEPGYLDPEQTLPRLQTPGLAFFMQLPLPVDGEEALDTLLATAYHVSRHLDGTLLDSTRSTLSRQVAEHMREQLREHRRQLHIAMHKQ</sequence>
<reference evidence="12" key="1">
    <citation type="submission" date="2016-02" db="EMBL/GenBank/DDBJ databases">
        <title>Halorhodospira halochloris DSM-1059 complete genome, version 2.</title>
        <authorList>
            <person name="Tsukatani Y."/>
        </authorList>
    </citation>
    <scope>NUCLEOTIDE SEQUENCE</scope>
    <source>
        <strain evidence="12">DSM 1059</strain>
    </source>
</reference>
<keyword evidence="1 8" id="KW-1003">Cell membrane</keyword>
<evidence type="ECO:0000256" key="6">
    <source>
        <dbReference type="ARBA" id="ARBA00023136"/>
    </source>
</evidence>
<dbReference type="InterPro" id="IPR007449">
    <property type="entry name" value="ZipA_FtsZ-bd_C"/>
</dbReference>
<dbReference type="Pfam" id="PF04354">
    <property type="entry name" value="ZipA_C"/>
    <property type="match status" value="1"/>
</dbReference>
<dbReference type="SUPFAM" id="SSF64383">
    <property type="entry name" value="Cell-division protein ZipA, C-terminal domain"/>
    <property type="match status" value="1"/>
</dbReference>
<dbReference type="KEGG" id="hhk:HH1059_09560"/>
<organism evidence="12 13">
    <name type="scientific">Halorhodospira halochloris</name>
    <name type="common">Ectothiorhodospira halochloris</name>
    <dbReference type="NCBI Taxonomy" id="1052"/>
    <lineage>
        <taxon>Bacteria</taxon>
        <taxon>Pseudomonadati</taxon>
        <taxon>Pseudomonadota</taxon>
        <taxon>Gammaproteobacteria</taxon>
        <taxon>Chromatiales</taxon>
        <taxon>Ectothiorhodospiraceae</taxon>
        <taxon>Halorhodospira</taxon>
    </lineage>
</organism>
<dbReference type="OrthoDB" id="7054914at2"/>
<comment type="subunit">
    <text evidence="8">Interacts with FtsZ via their C-terminal domains.</text>
</comment>
<gene>
    <name evidence="8" type="primary">zipA</name>
    <name evidence="12" type="ORF">HH1059_09560</name>
</gene>
<keyword evidence="7 8" id="KW-0131">Cell cycle</keyword>
<keyword evidence="3 8" id="KW-0132">Cell division</keyword>
<feature type="compositionally biased region" description="Low complexity" evidence="10">
    <location>
        <begin position="35"/>
        <end position="49"/>
    </location>
</feature>
<keyword evidence="5 8" id="KW-1133">Transmembrane helix</keyword>
<feature type="domain" description="ZipA C-terminal FtsZ-binding" evidence="11">
    <location>
        <begin position="337"/>
        <end position="468"/>
    </location>
</feature>
<dbReference type="HAMAP" id="MF_00509">
    <property type="entry name" value="ZipA"/>
    <property type="match status" value="1"/>
</dbReference>
<dbReference type="PANTHER" id="PTHR38685">
    <property type="entry name" value="CELL DIVISION PROTEIN ZIPA"/>
    <property type="match status" value="1"/>
</dbReference>
<feature type="compositionally biased region" description="Basic and acidic residues" evidence="10">
    <location>
        <begin position="198"/>
        <end position="210"/>
    </location>
</feature>
<evidence type="ECO:0000256" key="5">
    <source>
        <dbReference type="ARBA" id="ARBA00022989"/>
    </source>
</evidence>
<protein>
    <recommendedName>
        <fullName evidence="8 9">Cell division protein ZipA</fullName>
    </recommendedName>
</protein>
<evidence type="ECO:0000256" key="10">
    <source>
        <dbReference type="SAM" id="MobiDB-lite"/>
    </source>
</evidence>
<feature type="compositionally biased region" description="Low complexity" evidence="10">
    <location>
        <begin position="186"/>
        <end position="197"/>
    </location>
</feature>
<dbReference type="Proteomes" id="UP000218890">
    <property type="component" value="Chromosome"/>
</dbReference>
<evidence type="ECO:0000256" key="1">
    <source>
        <dbReference type="ARBA" id="ARBA00022475"/>
    </source>
</evidence>
<proteinExistence type="inferred from homology"/>
<dbReference type="GO" id="GO:0000917">
    <property type="term" value="P:division septum assembly"/>
    <property type="evidence" value="ECO:0007669"/>
    <property type="project" value="TreeGrafter"/>
</dbReference>
<evidence type="ECO:0000313" key="12">
    <source>
        <dbReference type="EMBL" id="BAU57652.1"/>
    </source>
</evidence>
<dbReference type="Gene3D" id="3.30.1400.10">
    <property type="entry name" value="ZipA, C-terminal FtsZ-binding domain"/>
    <property type="match status" value="1"/>
</dbReference>
<dbReference type="InterPro" id="IPR011919">
    <property type="entry name" value="Cell_div_ZipA"/>
</dbReference>
<comment type="similarity">
    <text evidence="8 9">Belongs to the ZipA family.</text>
</comment>
<keyword evidence="13" id="KW-1185">Reference proteome</keyword>
<comment type="subcellular location">
    <subcellularLocation>
        <location evidence="8">Cell inner membrane</location>
        <topology evidence="8">Single-pass type I membrane protein</topology>
    </subcellularLocation>
    <text evidence="8">Localizes to the Z ring in an FtsZ-dependent manner.</text>
</comment>
<evidence type="ECO:0000256" key="8">
    <source>
        <dbReference type="HAMAP-Rule" id="MF_00509"/>
    </source>
</evidence>
<keyword evidence="6 8" id="KW-0472">Membrane</keyword>
<dbReference type="GO" id="GO:0043093">
    <property type="term" value="P:FtsZ-dependent cytokinesis"/>
    <property type="evidence" value="ECO:0007669"/>
    <property type="project" value="UniProtKB-UniRule"/>
</dbReference>
<dbReference type="RefSeq" id="WP_096408894.1">
    <property type="nucleotide sequence ID" value="NZ_AP017372.2"/>
</dbReference>
<feature type="compositionally biased region" description="Polar residues" evidence="10">
    <location>
        <begin position="128"/>
        <end position="137"/>
    </location>
</feature>
<dbReference type="SMART" id="SM00771">
    <property type="entry name" value="ZipA_C"/>
    <property type="match status" value="1"/>
</dbReference>
<dbReference type="GO" id="GO:0005886">
    <property type="term" value="C:plasma membrane"/>
    <property type="evidence" value="ECO:0007669"/>
    <property type="project" value="UniProtKB-SubCell"/>
</dbReference>
<feature type="transmembrane region" description="Helical" evidence="8">
    <location>
        <begin position="6"/>
        <end position="23"/>
    </location>
</feature>
<dbReference type="PANTHER" id="PTHR38685:SF1">
    <property type="entry name" value="CELL DIVISION PROTEIN ZIPA"/>
    <property type="match status" value="1"/>
</dbReference>
<dbReference type="NCBIfam" id="TIGR02205">
    <property type="entry name" value="septum_zipA"/>
    <property type="match status" value="1"/>
</dbReference>
<feature type="region of interest" description="Disordered" evidence="10">
    <location>
        <begin position="30"/>
        <end position="319"/>
    </location>
</feature>
<dbReference type="EMBL" id="AP017372">
    <property type="protein sequence ID" value="BAU57652.1"/>
    <property type="molecule type" value="Genomic_DNA"/>
</dbReference>
<feature type="compositionally biased region" description="Polar residues" evidence="10">
    <location>
        <begin position="154"/>
        <end position="164"/>
    </location>
</feature>
<feature type="compositionally biased region" description="Low complexity" evidence="10">
    <location>
        <begin position="258"/>
        <end position="269"/>
    </location>
</feature>
<feature type="compositionally biased region" description="Polar residues" evidence="10">
    <location>
        <begin position="229"/>
        <end position="244"/>
    </location>
</feature>
<accession>A0A0X8X8S9</accession>